<gene>
    <name evidence="1" type="ORF">J2782_004617</name>
</gene>
<proteinExistence type="predicted"/>
<accession>A0ABU1MFL4</accession>
<dbReference type="Proteomes" id="UP001184614">
    <property type="component" value="Unassembled WGS sequence"/>
</dbReference>
<reference evidence="1 2" key="1">
    <citation type="submission" date="2023-07" db="EMBL/GenBank/DDBJ databases">
        <title>Sorghum-associated microbial communities from plants grown in Nebraska, USA.</title>
        <authorList>
            <person name="Schachtman D."/>
        </authorList>
    </citation>
    <scope>NUCLEOTIDE SEQUENCE [LARGE SCALE GENOMIC DNA]</scope>
    <source>
        <strain evidence="1 2">DS1730</strain>
    </source>
</reference>
<protein>
    <submittedName>
        <fullName evidence="1">Uncharacterized protein</fullName>
    </submittedName>
</protein>
<dbReference type="RefSeq" id="WP_310016424.1">
    <property type="nucleotide sequence ID" value="NZ_JAVDQT010000020.1"/>
</dbReference>
<comment type="caution">
    <text evidence="1">The sequence shown here is derived from an EMBL/GenBank/DDBJ whole genome shotgun (WGS) entry which is preliminary data.</text>
</comment>
<evidence type="ECO:0000313" key="1">
    <source>
        <dbReference type="EMBL" id="MDR6434863.1"/>
    </source>
</evidence>
<name>A0ABU1MFL4_9HYPH</name>
<feature type="non-terminal residue" evidence="1">
    <location>
        <position position="160"/>
    </location>
</feature>
<organism evidence="1 2">
    <name type="scientific">Brucella pseudogrignonensis</name>
    <dbReference type="NCBI Taxonomy" id="419475"/>
    <lineage>
        <taxon>Bacteria</taxon>
        <taxon>Pseudomonadati</taxon>
        <taxon>Pseudomonadota</taxon>
        <taxon>Alphaproteobacteria</taxon>
        <taxon>Hyphomicrobiales</taxon>
        <taxon>Brucellaceae</taxon>
        <taxon>Brucella/Ochrobactrum group</taxon>
        <taxon>Brucella</taxon>
    </lineage>
</organism>
<sequence length="160" mass="17239">MTKNLNSLSPTFTTGFKRSLAANYSASLKSRTVSHEKSLDASSDAFYDLLYGGGGSVDGLSLAPASPSGAQLDKIDDRVTPRGDEVTKKSVNIDIKDSKQISRWRLKHTVCNIFRGVESEKVPGVCKCGTAGFNSEEVTLVRNNNGAGVRGVFYCDSPWL</sequence>
<evidence type="ECO:0000313" key="2">
    <source>
        <dbReference type="Proteomes" id="UP001184614"/>
    </source>
</evidence>
<keyword evidence="2" id="KW-1185">Reference proteome</keyword>
<dbReference type="EMBL" id="JAVDQT010000020">
    <property type="protein sequence ID" value="MDR6434863.1"/>
    <property type="molecule type" value="Genomic_DNA"/>
</dbReference>